<keyword evidence="4" id="KW-1185">Reference proteome</keyword>
<dbReference type="EMBL" id="CP019640">
    <property type="protein sequence ID" value="AQQ53408.1"/>
    <property type="molecule type" value="Genomic_DNA"/>
</dbReference>
<dbReference type="AlphaFoldDB" id="A0A1Q2KYW6"/>
<protein>
    <submittedName>
        <fullName evidence="3">Uncharacterized protein</fullName>
    </submittedName>
</protein>
<name>A0A1Q2KYW6_9BACL</name>
<dbReference type="OrthoDB" id="71172at2"/>
<feature type="region of interest" description="Disordered" evidence="1">
    <location>
        <begin position="317"/>
        <end position="338"/>
    </location>
</feature>
<keyword evidence="2" id="KW-1133">Transmembrane helix</keyword>
<evidence type="ECO:0000256" key="2">
    <source>
        <dbReference type="SAM" id="Phobius"/>
    </source>
</evidence>
<dbReference type="Proteomes" id="UP000188184">
    <property type="component" value="Chromosome"/>
</dbReference>
<gene>
    <name evidence="3" type="ORF">B0X71_10205</name>
</gene>
<keyword evidence="2" id="KW-0472">Membrane</keyword>
<dbReference type="KEGG" id="pmar:B0X71_10205"/>
<evidence type="ECO:0000256" key="1">
    <source>
        <dbReference type="SAM" id="MobiDB-lite"/>
    </source>
</evidence>
<keyword evidence="2" id="KW-0812">Transmembrane</keyword>
<evidence type="ECO:0000313" key="4">
    <source>
        <dbReference type="Proteomes" id="UP000188184"/>
    </source>
</evidence>
<sequence length="338" mass="38981">MTETLFTVIVIVMLLGLLIAAYGLTKRTQKRRHARFREQRSQLKHDEYTFLKQQTSLGLDFIGTTKPVAQDLARQLEKAFPLSYQVNIFNRMVDETEFNTQTLMELIFEQKRFLLMTAVFKQVPMFSTRVDEVWHTMLLFTQSYQSFTETFAGQFIHHQPNVDGKDGEDDRFLFDMMYLELFEEMPFSERAWGFSFYQHKPSQRFIDEWETESAAALADRYFFDRPDTQEIARYLIREVKAALDARKNYRNIQEFRSIKANLQNRSSRAFSNDTLNAITLGYVFWAAWEDPSAYDQSLGFKRVDSSGETGGFFEFDGGSDSDGGSSCGSSCGGGCGSA</sequence>
<evidence type="ECO:0000313" key="3">
    <source>
        <dbReference type="EMBL" id="AQQ53408.1"/>
    </source>
</evidence>
<proteinExistence type="predicted"/>
<organism evidence="3 4">
    <name type="scientific">Planococcus lenghuensis</name>
    <dbReference type="NCBI Taxonomy" id="2213202"/>
    <lineage>
        <taxon>Bacteria</taxon>
        <taxon>Bacillati</taxon>
        <taxon>Bacillota</taxon>
        <taxon>Bacilli</taxon>
        <taxon>Bacillales</taxon>
        <taxon>Caryophanaceae</taxon>
        <taxon>Planococcus</taxon>
    </lineage>
</organism>
<reference evidence="3 4" key="1">
    <citation type="submission" date="2017-02" db="EMBL/GenBank/DDBJ databases">
        <title>The complete genomic sequence of a novel cold adapted crude oil-degrading bacterium Planococcus qaidamina Y42.</title>
        <authorList>
            <person name="Yang R."/>
        </authorList>
    </citation>
    <scope>NUCLEOTIDE SEQUENCE [LARGE SCALE GENOMIC DNA]</scope>
    <source>
        <strain evidence="3 4">Y42</strain>
    </source>
</reference>
<feature type="transmembrane region" description="Helical" evidence="2">
    <location>
        <begin position="6"/>
        <end position="25"/>
    </location>
</feature>
<feature type="compositionally biased region" description="Low complexity" evidence="1">
    <location>
        <begin position="317"/>
        <end position="329"/>
    </location>
</feature>
<accession>A0A1Q2KYW6</accession>
<dbReference type="RefSeq" id="WP_077589301.1">
    <property type="nucleotide sequence ID" value="NZ_CP019640.1"/>
</dbReference>